<feature type="transmembrane region" description="Helical" evidence="6">
    <location>
        <begin position="72"/>
        <end position="93"/>
    </location>
</feature>
<evidence type="ECO:0000256" key="3">
    <source>
        <dbReference type="ARBA" id="ARBA00022989"/>
    </source>
</evidence>
<evidence type="ECO:0000313" key="8">
    <source>
        <dbReference type="Proteomes" id="UP001408789"/>
    </source>
</evidence>
<feature type="transmembrane region" description="Helical" evidence="6">
    <location>
        <begin position="134"/>
        <end position="156"/>
    </location>
</feature>
<feature type="transmembrane region" description="Helical" evidence="6">
    <location>
        <begin position="299"/>
        <end position="319"/>
    </location>
</feature>
<feature type="binding site" evidence="5">
    <location>
        <position position="297"/>
    </location>
    <ligand>
        <name>Zn(2+)</name>
        <dbReference type="ChEBI" id="CHEBI:29105"/>
    </ligand>
</feature>
<dbReference type="GO" id="GO:0046872">
    <property type="term" value="F:metal ion binding"/>
    <property type="evidence" value="ECO:0007669"/>
    <property type="project" value="UniProtKB-KW"/>
</dbReference>
<sequence length="328" mass="38112">MRGETEEMDETQFLELSKKMNKFPLLRYEELPDYMKDNEYILNYYRAEWSLKHAFISLFLCHNETLNVWTHFIGFLAFLLLTIANVTHFYLVADFLQVSKWAFSSNHPLNNTRQMISSYMDTTPPPIEVTRWPLFVYLGGSMFCFVSSSLCHLFSCHSHHLNCRLTQLDYTGIAVMIISSFFPSIYYIFQCNPLWQFVYLGIITVLGILAIGVLLSPTRMSGKYRFIRTLIFVLMGLFGVIPTIHATILNWNAPQRNAALGFESAMGFFYLVGAMFYVSRVPEKWKPGWFDLVGQSHQIFHVFVVMGALAHYVSVLILYEYRSRVSCE</sequence>
<keyword evidence="3 6" id="KW-1133">Transmembrane helix</keyword>
<dbReference type="GO" id="GO:0009725">
    <property type="term" value="P:response to hormone"/>
    <property type="evidence" value="ECO:0007669"/>
    <property type="project" value="TreeGrafter"/>
</dbReference>
<comment type="caution">
    <text evidence="7">The sequence shown here is derived from an EMBL/GenBank/DDBJ whole genome shotgun (WGS) entry which is preliminary data.</text>
</comment>
<evidence type="ECO:0008006" key="9">
    <source>
        <dbReference type="Google" id="ProtNLM"/>
    </source>
</evidence>
<name>A0AAP0CFI1_9ASTR</name>
<feature type="binding site" evidence="5">
    <location>
        <position position="152"/>
    </location>
    <ligand>
        <name>Zn(2+)</name>
        <dbReference type="ChEBI" id="CHEBI:29105"/>
    </ligand>
</feature>
<dbReference type="GO" id="GO:0009744">
    <property type="term" value="P:response to sucrose"/>
    <property type="evidence" value="ECO:0007669"/>
    <property type="project" value="UniProtKB-ARBA"/>
</dbReference>
<organism evidence="7 8">
    <name type="scientific">Deinandra increscens subsp. villosa</name>
    <dbReference type="NCBI Taxonomy" id="3103831"/>
    <lineage>
        <taxon>Eukaryota</taxon>
        <taxon>Viridiplantae</taxon>
        <taxon>Streptophyta</taxon>
        <taxon>Embryophyta</taxon>
        <taxon>Tracheophyta</taxon>
        <taxon>Spermatophyta</taxon>
        <taxon>Magnoliopsida</taxon>
        <taxon>eudicotyledons</taxon>
        <taxon>Gunneridae</taxon>
        <taxon>Pentapetalae</taxon>
        <taxon>asterids</taxon>
        <taxon>campanulids</taxon>
        <taxon>Asterales</taxon>
        <taxon>Asteraceae</taxon>
        <taxon>Asteroideae</taxon>
        <taxon>Heliantheae alliance</taxon>
        <taxon>Madieae</taxon>
        <taxon>Madiinae</taxon>
        <taxon>Deinandra</taxon>
    </lineage>
</organism>
<dbReference type="AlphaFoldDB" id="A0AAP0CFI1"/>
<evidence type="ECO:0000256" key="1">
    <source>
        <dbReference type="ARBA" id="ARBA00004141"/>
    </source>
</evidence>
<feature type="binding site" evidence="5">
    <location>
        <position position="301"/>
    </location>
    <ligand>
        <name>Zn(2+)</name>
        <dbReference type="ChEBI" id="CHEBI:29105"/>
    </ligand>
</feature>
<dbReference type="PANTHER" id="PTHR20855:SF121">
    <property type="entry name" value="ADIPOR_HEMOLYSIN-III-RELATED PROTEIN-RELATED"/>
    <property type="match status" value="1"/>
</dbReference>
<evidence type="ECO:0000256" key="2">
    <source>
        <dbReference type="ARBA" id="ARBA00022692"/>
    </source>
</evidence>
<dbReference type="GO" id="GO:0016020">
    <property type="term" value="C:membrane"/>
    <property type="evidence" value="ECO:0007669"/>
    <property type="project" value="UniProtKB-SubCell"/>
</dbReference>
<keyword evidence="5" id="KW-0862">Zinc</keyword>
<keyword evidence="5" id="KW-0479">Metal-binding</keyword>
<dbReference type="Pfam" id="PF03006">
    <property type="entry name" value="HlyIII"/>
    <property type="match status" value="1"/>
</dbReference>
<feature type="transmembrane region" description="Helical" evidence="6">
    <location>
        <begin position="227"/>
        <end position="248"/>
    </location>
</feature>
<evidence type="ECO:0000256" key="4">
    <source>
        <dbReference type="ARBA" id="ARBA00023136"/>
    </source>
</evidence>
<evidence type="ECO:0000313" key="7">
    <source>
        <dbReference type="EMBL" id="KAK9055116.1"/>
    </source>
</evidence>
<dbReference type="GO" id="GO:0038023">
    <property type="term" value="F:signaling receptor activity"/>
    <property type="evidence" value="ECO:0007669"/>
    <property type="project" value="TreeGrafter"/>
</dbReference>
<proteinExistence type="predicted"/>
<evidence type="ECO:0000256" key="6">
    <source>
        <dbReference type="SAM" id="Phobius"/>
    </source>
</evidence>
<accession>A0AAP0CFI1</accession>
<keyword evidence="8" id="KW-1185">Reference proteome</keyword>
<keyword evidence="4 6" id="KW-0472">Membrane</keyword>
<feature type="transmembrane region" description="Helical" evidence="6">
    <location>
        <begin position="260"/>
        <end position="278"/>
    </location>
</feature>
<dbReference type="EMBL" id="JBCNJP010000025">
    <property type="protein sequence ID" value="KAK9055116.1"/>
    <property type="molecule type" value="Genomic_DNA"/>
</dbReference>
<feature type="transmembrane region" description="Helical" evidence="6">
    <location>
        <begin position="168"/>
        <end position="189"/>
    </location>
</feature>
<reference evidence="7 8" key="1">
    <citation type="submission" date="2024-04" db="EMBL/GenBank/DDBJ databases">
        <title>The reference genome of an endangered Asteraceae, Deinandra increscens subsp. villosa, native to the Central Coast of California.</title>
        <authorList>
            <person name="Guilliams M."/>
            <person name="Hasenstab-Lehman K."/>
            <person name="Meyer R."/>
            <person name="Mcevoy S."/>
        </authorList>
    </citation>
    <scope>NUCLEOTIDE SEQUENCE [LARGE SCALE GENOMIC DNA]</scope>
    <source>
        <tissue evidence="7">Leaf</tissue>
    </source>
</reference>
<dbReference type="PANTHER" id="PTHR20855">
    <property type="entry name" value="ADIPOR/PROGESTIN RECEPTOR-RELATED"/>
    <property type="match status" value="1"/>
</dbReference>
<gene>
    <name evidence="7" type="ORF">SSX86_026197</name>
</gene>
<feature type="transmembrane region" description="Helical" evidence="6">
    <location>
        <begin position="195"/>
        <end position="215"/>
    </location>
</feature>
<protein>
    <recommendedName>
        <fullName evidence="9">Heptahelical transmembrane protein 1-like</fullName>
    </recommendedName>
</protein>
<comment type="subcellular location">
    <subcellularLocation>
        <location evidence="1">Membrane</location>
        <topology evidence="1">Multi-pass membrane protein</topology>
    </subcellularLocation>
</comment>
<keyword evidence="2 6" id="KW-0812">Transmembrane</keyword>
<evidence type="ECO:0000256" key="5">
    <source>
        <dbReference type="PIRSR" id="PIRSR604254-1"/>
    </source>
</evidence>
<dbReference type="InterPro" id="IPR004254">
    <property type="entry name" value="AdipoR/HlyIII-related"/>
</dbReference>
<dbReference type="Proteomes" id="UP001408789">
    <property type="component" value="Unassembled WGS sequence"/>
</dbReference>